<dbReference type="InterPro" id="IPR002912">
    <property type="entry name" value="ACT_dom"/>
</dbReference>
<reference evidence="10 11" key="1">
    <citation type="submission" date="2017-08" db="EMBL/GenBank/DDBJ databases">
        <title>Draft Genome Sequence of Hafnia alvei CITHA-6 Isolated from Raw Bovine Milk.</title>
        <authorList>
            <person name="Culligan E.P."/>
            <person name="Mcsweeney A."/>
            <person name="O'Doherty C."/>
            <person name="Gleeson E."/>
            <person name="O'Riordan D."/>
            <person name="Sleator R.D."/>
        </authorList>
    </citation>
    <scope>NUCLEOTIDE SEQUENCE [LARGE SCALE GENOMIC DNA]</scope>
    <source>
        <strain evidence="10 11">CITHA-6</strain>
    </source>
</reference>
<dbReference type="Pfam" id="PF10369">
    <property type="entry name" value="ALS_ss_C"/>
    <property type="match status" value="1"/>
</dbReference>
<evidence type="ECO:0000256" key="7">
    <source>
        <dbReference type="ARBA" id="ARBA00048670"/>
    </source>
</evidence>
<dbReference type="GO" id="GO:0005829">
    <property type="term" value="C:cytosol"/>
    <property type="evidence" value="ECO:0007669"/>
    <property type="project" value="TreeGrafter"/>
</dbReference>
<dbReference type="FunFam" id="3.30.70.260:FF:000001">
    <property type="entry name" value="Acetolactate synthase, small subunit"/>
    <property type="match status" value="1"/>
</dbReference>
<dbReference type="UniPathway" id="UPA00049">
    <property type="reaction ID" value="UER00059"/>
</dbReference>
<evidence type="ECO:0000256" key="4">
    <source>
        <dbReference type="ARBA" id="ARBA00011744"/>
    </source>
</evidence>
<dbReference type="EC" id="2.2.1.6" evidence="8"/>
<comment type="similarity">
    <text evidence="3 8">Belongs to the acetolactate synthase small subunit family.</text>
</comment>
<comment type="subunit">
    <text evidence="4 8">Dimer of large and small chains.</text>
</comment>
<evidence type="ECO:0000256" key="8">
    <source>
        <dbReference type="RuleBase" id="RU368092"/>
    </source>
</evidence>
<dbReference type="NCBIfam" id="NF008864">
    <property type="entry name" value="PRK11895.1"/>
    <property type="match status" value="1"/>
</dbReference>
<gene>
    <name evidence="10" type="ORF">CJD50_10485</name>
</gene>
<evidence type="ECO:0000256" key="6">
    <source>
        <dbReference type="ARBA" id="ARBA00023304"/>
    </source>
</evidence>
<comment type="caution">
    <text evidence="10">The sequence shown here is derived from an EMBL/GenBank/DDBJ whole genome shotgun (WGS) entry which is preliminary data.</text>
</comment>
<keyword evidence="11" id="KW-1185">Reference proteome</keyword>
<dbReference type="GO" id="GO:0003984">
    <property type="term" value="F:acetolactate synthase activity"/>
    <property type="evidence" value="ECO:0007669"/>
    <property type="project" value="UniProtKB-UniRule"/>
</dbReference>
<evidence type="ECO:0000256" key="2">
    <source>
        <dbReference type="ARBA" id="ARBA00005025"/>
    </source>
</evidence>
<dbReference type="InterPro" id="IPR039557">
    <property type="entry name" value="AHAS_ACT"/>
</dbReference>
<comment type="function">
    <text evidence="8">Catalyzes the conversion of 2 pyruvate molecules into acetolactate in the first common step of the biosynthetic pathway of the branched-amino acids such as leucine, isoleucine, and valine.</text>
</comment>
<evidence type="ECO:0000256" key="5">
    <source>
        <dbReference type="ARBA" id="ARBA00022605"/>
    </source>
</evidence>
<dbReference type="InterPro" id="IPR027271">
    <property type="entry name" value="Acetolactate_synth/TF_NikR_C"/>
</dbReference>
<dbReference type="InterPro" id="IPR054480">
    <property type="entry name" value="AHAS_small-like_ACT"/>
</dbReference>
<feature type="domain" description="ACT" evidence="9">
    <location>
        <begin position="14"/>
        <end position="88"/>
    </location>
</feature>
<dbReference type="GO" id="GO:0009099">
    <property type="term" value="P:L-valine biosynthetic process"/>
    <property type="evidence" value="ECO:0007669"/>
    <property type="project" value="UniProtKB-UniRule"/>
</dbReference>
<dbReference type="Gene3D" id="3.30.70.1150">
    <property type="entry name" value="ACT-like. Chain A, domain 2"/>
    <property type="match status" value="1"/>
</dbReference>
<evidence type="ECO:0000259" key="9">
    <source>
        <dbReference type="PROSITE" id="PS51671"/>
    </source>
</evidence>
<dbReference type="OrthoDB" id="9787365at2"/>
<dbReference type="Proteomes" id="UP000218796">
    <property type="component" value="Unassembled WGS sequence"/>
</dbReference>
<dbReference type="InterPro" id="IPR019455">
    <property type="entry name" value="Acetolactate_synth_ssu_C"/>
</dbReference>
<dbReference type="PROSITE" id="PS51671">
    <property type="entry name" value="ACT"/>
    <property type="match status" value="1"/>
</dbReference>
<keyword evidence="5 8" id="KW-0028">Amino-acid biosynthesis</keyword>
<dbReference type="SUPFAM" id="SSF55021">
    <property type="entry name" value="ACT-like"/>
    <property type="match status" value="2"/>
</dbReference>
<dbReference type="CDD" id="cd04878">
    <property type="entry name" value="ACT_AHAS"/>
    <property type="match status" value="1"/>
</dbReference>
<dbReference type="EMBL" id="NQMS01000003">
    <property type="protein sequence ID" value="PAV96862.1"/>
    <property type="molecule type" value="Genomic_DNA"/>
</dbReference>
<keyword evidence="6 8" id="KW-0100">Branched-chain amino acid biosynthesis</keyword>
<dbReference type="GO" id="GO:0009097">
    <property type="term" value="P:isoleucine biosynthetic process"/>
    <property type="evidence" value="ECO:0007669"/>
    <property type="project" value="UniProtKB-UniRule"/>
</dbReference>
<dbReference type="PANTHER" id="PTHR30239">
    <property type="entry name" value="ACETOLACTATE SYNTHASE SMALL SUBUNIT"/>
    <property type="match status" value="1"/>
</dbReference>
<sequence>MVKQNGEDLIMRRILSVLLENESGALSRVVGLFSQRGYNIESLTVAPTDDPTLSRMTIQTVGDAKVLEQIEKQLHKLVDVLRVSELVQGSHVEREIMLVKLQASGYGREEVKRSTDIFRGQIVDVTASLYTVQLVGTSDKLDAFLSAVREVAEIVEVARSGIVGVSRGDKIMR</sequence>
<evidence type="ECO:0000256" key="3">
    <source>
        <dbReference type="ARBA" id="ARBA00006341"/>
    </source>
</evidence>
<dbReference type="InterPro" id="IPR004789">
    <property type="entry name" value="Acetalactate_synth_ssu"/>
</dbReference>
<dbReference type="Gene3D" id="3.30.70.260">
    <property type="match status" value="1"/>
</dbReference>
<evidence type="ECO:0000313" key="11">
    <source>
        <dbReference type="Proteomes" id="UP000218796"/>
    </source>
</evidence>
<comment type="pathway">
    <text evidence="1 8">Amino-acid biosynthesis; L-isoleucine biosynthesis; L-isoleucine from 2-oxobutanoate: step 1/4.</text>
</comment>
<dbReference type="FunFam" id="3.30.70.1150:FF:000001">
    <property type="entry name" value="Acetolactate synthase small subunit"/>
    <property type="match status" value="1"/>
</dbReference>
<dbReference type="GO" id="GO:1990610">
    <property type="term" value="F:acetolactate synthase regulator activity"/>
    <property type="evidence" value="ECO:0007669"/>
    <property type="project" value="UniProtKB-UniRule"/>
</dbReference>
<dbReference type="Pfam" id="PF22629">
    <property type="entry name" value="ACT_AHAS_ss"/>
    <property type="match status" value="1"/>
</dbReference>
<comment type="pathway">
    <text evidence="2 8">Amino-acid biosynthesis; L-valine biosynthesis; L-valine from pyruvate: step 1/4.</text>
</comment>
<accession>A0A2A2MD55</accession>
<keyword evidence="8" id="KW-0808">Transferase</keyword>
<evidence type="ECO:0000256" key="1">
    <source>
        <dbReference type="ARBA" id="ARBA00004974"/>
    </source>
</evidence>
<dbReference type="AlphaFoldDB" id="A0A2A2MD55"/>
<dbReference type="NCBIfam" id="TIGR00119">
    <property type="entry name" value="acolac_sm"/>
    <property type="match status" value="1"/>
</dbReference>
<evidence type="ECO:0000313" key="10">
    <source>
        <dbReference type="EMBL" id="PAV96862.1"/>
    </source>
</evidence>
<organism evidence="10 11">
    <name type="scientific">Hafnia paralvei</name>
    <dbReference type="NCBI Taxonomy" id="546367"/>
    <lineage>
        <taxon>Bacteria</taxon>
        <taxon>Pseudomonadati</taxon>
        <taxon>Pseudomonadota</taxon>
        <taxon>Gammaproteobacteria</taxon>
        <taxon>Enterobacterales</taxon>
        <taxon>Hafniaceae</taxon>
        <taxon>Hafnia</taxon>
    </lineage>
</organism>
<dbReference type="UniPathway" id="UPA00047">
    <property type="reaction ID" value="UER00055"/>
</dbReference>
<proteinExistence type="inferred from homology"/>
<protein>
    <recommendedName>
        <fullName evidence="8">Acetolactate synthase small subunit</fullName>
        <shortName evidence="8">AHAS</shortName>
        <shortName evidence="8">ALS</shortName>
        <ecNumber evidence="8">2.2.1.6</ecNumber>
    </recommendedName>
    <alternativeName>
        <fullName evidence="8">Acetohydroxy-acid synthase small subunit</fullName>
    </alternativeName>
</protein>
<comment type="catalytic activity">
    <reaction evidence="7 8">
        <text>2 pyruvate + H(+) = (2S)-2-acetolactate + CO2</text>
        <dbReference type="Rhea" id="RHEA:25249"/>
        <dbReference type="ChEBI" id="CHEBI:15361"/>
        <dbReference type="ChEBI" id="CHEBI:15378"/>
        <dbReference type="ChEBI" id="CHEBI:16526"/>
        <dbReference type="ChEBI" id="CHEBI:58476"/>
        <dbReference type="EC" id="2.2.1.6"/>
    </reaction>
</comment>
<dbReference type="PANTHER" id="PTHR30239:SF0">
    <property type="entry name" value="ACETOLACTATE SYNTHASE SMALL SUBUNIT 1, CHLOROPLASTIC"/>
    <property type="match status" value="1"/>
</dbReference>
<dbReference type="InterPro" id="IPR045865">
    <property type="entry name" value="ACT-like_dom_sf"/>
</dbReference>
<name>A0A2A2MD55_9GAMM</name>